<evidence type="ECO:0000313" key="3">
    <source>
        <dbReference type="Proteomes" id="UP000582643"/>
    </source>
</evidence>
<protein>
    <recommendedName>
        <fullName evidence="4">FlgD Ig-like domain-containing protein</fullName>
    </recommendedName>
</protein>
<evidence type="ECO:0008006" key="4">
    <source>
        <dbReference type="Google" id="ProtNLM"/>
    </source>
</evidence>
<dbReference type="RefSeq" id="WP_246532685.1">
    <property type="nucleotide sequence ID" value="NZ_JACHJY010000006.1"/>
</dbReference>
<gene>
    <name evidence="2" type="ORF">GGE06_004712</name>
</gene>
<dbReference type="InterPro" id="IPR028994">
    <property type="entry name" value="Integrin_alpha_N"/>
</dbReference>
<dbReference type="Pfam" id="PF13517">
    <property type="entry name" value="FG-GAP_3"/>
    <property type="match status" value="1"/>
</dbReference>
<organism evidence="2 3">
    <name type="scientific">Streptomyces nymphaeiformis</name>
    <dbReference type="NCBI Taxonomy" id="2663842"/>
    <lineage>
        <taxon>Bacteria</taxon>
        <taxon>Bacillati</taxon>
        <taxon>Actinomycetota</taxon>
        <taxon>Actinomycetes</taxon>
        <taxon>Kitasatosporales</taxon>
        <taxon>Streptomycetaceae</taxon>
        <taxon>Streptomyces</taxon>
    </lineage>
</organism>
<dbReference type="SUPFAM" id="SSF69318">
    <property type="entry name" value="Integrin alpha N-terminal domain"/>
    <property type="match status" value="1"/>
</dbReference>
<comment type="caution">
    <text evidence="2">The sequence shown here is derived from an EMBL/GenBank/DDBJ whole genome shotgun (WGS) entry which is preliminary data.</text>
</comment>
<reference evidence="2 3" key="1">
    <citation type="submission" date="2020-08" db="EMBL/GenBank/DDBJ databases">
        <title>Genomic Encyclopedia of Type Strains, Phase III (KMG-III): the genomes of soil and plant-associated and newly described type strains.</title>
        <authorList>
            <person name="Whitman W."/>
        </authorList>
    </citation>
    <scope>NUCLEOTIDE SEQUENCE [LARGE SCALE GENOMIC DNA]</scope>
    <source>
        <strain evidence="2 3">SFB5A</strain>
    </source>
</reference>
<dbReference type="InterPro" id="IPR013517">
    <property type="entry name" value="FG-GAP"/>
</dbReference>
<name>A0A7W7U2D2_9ACTN</name>
<dbReference type="EMBL" id="JACHJY010000006">
    <property type="protein sequence ID" value="MBB4983770.1"/>
    <property type="molecule type" value="Genomic_DNA"/>
</dbReference>
<sequence>MQHRMSGRRLAAALLTLSTVTAVTGTLVTVPAVAAVPAAVTGVRAAAEANLAVDTEIVSTGATGFLTTRKDEGGNPLLEWHKYADGSVLPIHTGSVGYDSNSDTVVTGDGGSMFVLIDMKGAQPAYSSINIGTVGPGAKLVGVVGQTLFVSVSTTADYNDLYQVTSTNGMVQKTKISSRPKNIDYKVVASNGGDFVVLGSVREPYIPTDRIVYWYAQSNVGNGSVVDWGGSSGTAQWDQSSTGALTPGWRGWTHTAPEGGLEFSAQKLGTTTVTRFPLTGDLTRAVVAGIVGDTVFYGVPGTATAESPSPLYARNLADANAQPYKVLDNFSTAAHAPDGTLLVRGFDQDGDGLFRISGGAGATPTVALESTTGRVMAVQFTDSRVPAAIDLEKAGSTPSLSWTLSRGNAAVDVTLTHIGTGKKLTKRLDAPVSGRFTLTWDGLLDGVSAPNGAYTWKATATPTDGVGGATSLSGTFRVQRQANAHDLNDNGSTDVIARDASGNLWRDDLFDWPVGGQARTARRTKIGTGWQVYKQIEAVGTIAGSSHGDYIALDGSGNLYHYLGKGDGTLAPRVRIGGGWGGYKQLAGGSDLNNDGRSDLLATDASGVLWFYKGTGSATAPFAARVRVGGGWGAYNQITATGNIAGGTAGDLVARDTAGVLWLYLGKGDGTFAARTKIGSGWGSFSQLVGAGDVTNDGRPDLIAYGTGGTYVYRSTGSYAAPFSRQTTNLYAGEGTKFNSVA</sequence>
<evidence type="ECO:0000313" key="2">
    <source>
        <dbReference type="EMBL" id="MBB4983770.1"/>
    </source>
</evidence>
<proteinExistence type="predicted"/>
<accession>A0A7W7U2D2</accession>
<dbReference type="AlphaFoldDB" id="A0A7W7U2D2"/>
<evidence type="ECO:0000256" key="1">
    <source>
        <dbReference type="ARBA" id="ARBA00022729"/>
    </source>
</evidence>
<dbReference type="Proteomes" id="UP000582643">
    <property type="component" value="Unassembled WGS sequence"/>
</dbReference>
<keyword evidence="3" id="KW-1185">Reference proteome</keyword>
<keyword evidence="1" id="KW-0732">Signal</keyword>
<dbReference type="Gene3D" id="2.115.10.10">
    <property type="entry name" value="Tachylectin 2"/>
    <property type="match status" value="1"/>
</dbReference>